<protein>
    <submittedName>
        <fullName evidence="1">Uncharacterized protein</fullName>
    </submittedName>
</protein>
<dbReference type="SUPFAM" id="SSF51735">
    <property type="entry name" value="NAD(P)-binding Rossmann-fold domains"/>
    <property type="match status" value="1"/>
</dbReference>
<dbReference type="AlphaFoldDB" id="A0A6J4MAI2"/>
<proteinExistence type="predicted"/>
<evidence type="ECO:0000313" key="1">
    <source>
        <dbReference type="EMBL" id="CAA9350178.1"/>
    </source>
</evidence>
<accession>A0A6J4MAI2</accession>
<name>A0A6J4MAI2_9BACT</name>
<dbReference type="EMBL" id="CADCTU010000752">
    <property type="protein sequence ID" value="CAA9350178.1"/>
    <property type="molecule type" value="Genomic_DNA"/>
</dbReference>
<reference evidence="1" key="1">
    <citation type="submission" date="2020-02" db="EMBL/GenBank/DDBJ databases">
        <authorList>
            <person name="Meier V. D."/>
        </authorList>
    </citation>
    <scope>NUCLEOTIDE SEQUENCE</scope>
    <source>
        <strain evidence="1">AVDCRST_MAG11</strain>
    </source>
</reference>
<dbReference type="InterPro" id="IPR036291">
    <property type="entry name" value="NAD(P)-bd_dom_sf"/>
</dbReference>
<gene>
    <name evidence="1" type="ORF">AVDCRST_MAG11-3470</name>
</gene>
<organism evidence="1">
    <name type="scientific">uncultured Gemmatimonadaceae bacterium</name>
    <dbReference type="NCBI Taxonomy" id="246130"/>
    <lineage>
        <taxon>Bacteria</taxon>
        <taxon>Pseudomonadati</taxon>
        <taxon>Gemmatimonadota</taxon>
        <taxon>Gemmatimonadia</taxon>
        <taxon>Gemmatimonadales</taxon>
        <taxon>Gemmatimonadaceae</taxon>
        <taxon>environmental samples</taxon>
    </lineage>
</organism>
<feature type="non-terminal residue" evidence="1">
    <location>
        <position position="1"/>
    </location>
</feature>
<sequence>ARFVPLPYALAAAGVAGARAAARALGSSDLAGRLGAALDFIARDNPFSSDLARRELGWTPTVPHEQGVGEAFAWCAAATGR</sequence>
<dbReference type="Gene3D" id="3.40.50.720">
    <property type="entry name" value="NAD(P)-binding Rossmann-like Domain"/>
    <property type="match status" value="1"/>
</dbReference>